<reference evidence="1 2" key="1">
    <citation type="journal article" date="2017" name="BMC Genomics">
        <title>Xanthomonas adaptation to common bean is associated with horizontal transfers of genes encoding TAL effectors.</title>
        <authorList>
            <person name="Ruh M."/>
            <person name="Briand M."/>
            <person name="Bonneau S."/>
            <person name="Jacques M.A."/>
            <person name="Chen N.W.G."/>
        </authorList>
    </citation>
    <scope>NUCLEOTIDE SEQUENCE [LARGE SCALE GENOMIC DNA]</scope>
    <source>
        <strain evidence="1 2">CFBP6991</strain>
    </source>
</reference>
<name>A0AB33FEA3_XANCI</name>
<protein>
    <submittedName>
        <fullName evidence="1">Uncharacterized protein</fullName>
    </submittedName>
</protein>
<evidence type="ECO:0000313" key="1">
    <source>
        <dbReference type="EMBL" id="ATS86669.1"/>
    </source>
</evidence>
<dbReference type="EMBL" id="CP021015">
    <property type="protein sequence ID" value="ATS86669.1"/>
    <property type="molecule type" value="Genomic_DNA"/>
</dbReference>
<accession>A0AB33FEA3</accession>
<proteinExistence type="predicted"/>
<dbReference type="AlphaFoldDB" id="A0AB33FEA3"/>
<gene>
    <name evidence="1" type="ORF">XcfCFBP6991P_16750</name>
</gene>
<evidence type="ECO:0000313" key="2">
    <source>
        <dbReference type="Proteomes" id="UP000230560"/>
    </source>
</evidence>
<dbReference type="Proteomes" id="UP000230560">
    <property type="component" value="Chromosome"/>
</dbReference>
<organism evidence="1 2">
    <name type="scientific">Xanthomonas citri pv. phaseoli var. fuscans</name>
    <dbReference type="NCBI Taxonomy" id="473423"/>
    <lineage>
        <taxon>Bacteria</taxon>
        <taxon>Pseudomonadati</taxon>
        <taxon>Pseudomonadota</taxon>
        <taxon>Gammaproteobacteria</taxon>
        <taxon>Lysobacterales</taxon>
        <taxon>Lysobacteraceae</taxon>
        <taxon>Xanthomonas</taxon>
    </lineage>
</organism>
<sequence>MNAAGTRLLHLLDRRSAERGLPRLAVGSALSPSQGANEGATKRRSCALLLPGVPRRMASGADRQLKV</sequence>